<proteinExistence type="inferred from homology"/>
<dbReference type="GO" id="GO:0009986">
    <property type="term" value="C:cell surface"/>
    <property type="evidence" value="ECO:0007669"/>
    <property type="project" value="TreeGrafter"/>
</dbReference>
<evidence type="ECO:0000256" key="2">
    <source>
        <dbReference type="ARBA" id="ARBA00022801"/>
    </source>
</evidence>
<dbReference type="RefSeq" id="WP_054533796.1">
    <property type="nucleotide sequence ID" value="NZ_LGKP01000012.1"/>
</dbReference>
<evidence type="ECO:0000313" key="9">
    <source>
        <dbReference type="EMBL" id="KPL90424.1"/>
    </source>
</evidence>
<evidence type="ECO:0000313" key="10">
    <source>
        <dbReference type="Proteomes" id="UP000050277"/>
    </source>
</evidence>
<keyword evidence="6" id="KW-0624">Polysaccharide degradation</keyword>
<dbReference type="InterPro" id="IPR001547">
    <property type="entry name" value="Glyco_hydro_5"/>
</dbReference>
<keyword evidence="3" id="KW-0136">Cellulose degradation</keyword>
<keyword evidence="4" id="KW-0119">Carbohydrate metabolism</keyword>
<dbReference type="InterPro" id="IPR050386">
    <property type="entry name" value="Glycosyl_hydrolase_5"/>
</dbReference>
<feature type="domain" description="Glycoside hydrolase family 5" evidence="8">
    <location>
        <begin position="37"/>
        <end position="331"/>
    </location>
</feature>
<accession>A0A0P6YYU5</accession>
<name>A0A0P6YYU5_9CHLR</name>
<keyword evidence="2 7" id="KW-0378">Hydrolase</keyword>
<dbReference type="Proteomes" id="UP000050277">
    <property type="component" value="Unassembled WGS sequence"/>
</dbReference>
<dbReference type="GO" id="GO:0008422">
    <property type="term" value="F:beta-glucosidase activity"/>
    <property type="evidence" value="ECO:0007669"/>
    <property type="project" value="TreeGrafter"/>
</dbReference>
<evidence type="ECO:0000256" key="7">
    <source>
        <dbReference type="RuleBase" id="RU361153"/>
    </source>
</evidence>
<comment type="caution">
    <text evidence="9">The sequence shown here is derived from an EMBL/GenBank/DDBJ whole genome shotgun (WGS) entry which is preliminary data.</text>
</comment>
<dbReference type="GO" id="GO:0005576">
    <property type="term" value="C:extracellular region"/>
    <property type="evidence" value="ECO:0007669"/>
    <property type="project" value="TreeGrafter"/>
</dbReference>
<dbReference type="EMBL" id="LGKP01000012">
    <property type="protein sequence ID" value="KPL90424.1"/>
    <property type="molecule type" value="Genomic_DNA"/>
</dbReference>
<protein>
    <recommendedName>
        <fullName evidence="8">Glycoside hydrolase family 5 domain-containing protein</fullName>
    </recommendedName>
</protein>
<keyword evidence="10" id="KW-1185">Reference proteome</keyword>
<dbReference type="STRING" id="70996.SE18_07410"/>
<dbReference type="PANTHER" id="PTHR31297:SF41">
    <property type="entry name" value="ENDOGLUCANASE, PUTATIVE (AFU_ORTHOLOGUE AFUA_5G01830)-RELATED"/>
    <property type="match status" value="1"/>
</dbReference>
<sequence length="360" mass="40889">MTTLSNPQTAMSDARFAKLARGINLSHWFAQDYSNQYSLEHLRNYNSEDDIALLAKIGCSHLRFTLNPILLLDESNPSVLNPIYLAEVDRAIDLMLAHNLAVIVDLHPEDDFKQRLFNSPSLVKIFASFWQALAAHLAQRDPEMLFLEVLNEPVVTDAQQWAFVQAELLAAMRAGAPNHTLIATGHKWSSIAELIELEPLADPNIIYNFHCYDPHTFSHQAATWGSPYWQHLEYLPYPSSPEALAPIVANIHDEVAREAALSYGEERWNCAALREWIGQAVAWAEKHQVRLTCNEFGVYRFKSKPEDRAAWLHDLRSVLEEFNIGWTMWDYAGGFSIVNHANGQREIDALTVEALGFNHE</sequence>
<dbReference type="Pfam" id="PF00150">
    <property type="entry name" value="Cellulase"/>
    <property type="match status" value="1"/>
</dbReference>
<evidence type="ECO:0000259" key="8">
    <source>
        <dbReference type="Pfam" id="PF00150"/>
    </source>
</evidence>
<dbReference type="OrthoDB" id="9800475at2"/>
<evidence type="ECO:0000256" key="6">
    <source>
        <dbReference type="ARBA" id="ARBA00023326"/>
    </source>
</evidence>
<keyword evidence="5 7" id="KW-0326">Glycosidase</keyword>
<organism evidence="9 10">
    <name type="scientific">Herpetosiphon geysericola</name>
    <dbReference type="NCBI Taxonomy" id="70996"/>
    <lineage>
        <taxon>Bacteria</taxon>
        <taxon>Bacillati</taxon>
        <taxon>Chloroflexota</taxon>
        <taxon>Chloroflexia</taxon>
        <taxon>Herpetosiphonales</taxon>
        <taxon>Herpetosiphonaceae</taxon>
        <taxon>Herpetosiphon</taxon>
    </lineage>
</organism>
<evidence type="ECO:0000256" key="3">
    <source>
        <dbReference type="ARBA" id="ARBA00023001"/>
    </source>
</evidence>
<gene>
    <name evidence="9" type="ORF">SE18_07410</name>
</gene>
<dbReference type="GO" id="GO:0030245">
    <property type="term" value="P:cellulose catabolic process"/>
    <property type="evidence" value="ECO:0007669"/>
    <property type="project" value="UniProtKB-KW"/>
</dbReference>
<evidence type="ECO:0000256" key="5">
    <source>
        <dbReference type="ARBA" id="ARBA00023295"/>
    </source>
</evidence>
<dbReference type="InterPro" id="IPR017853">
    <property type="entry name" value="GH"/>
</dbReference>
<comment type="similarity">
    <text evidence="1 7">Belongs to the glycosyl hydrolase 5 (cellulase A) family.</text>
</comment>
<evidence type="ECO:0000256" key="1">
    <source>
        <dbReference type="ARBA" id="ARBA00005641"/>
    </source>
</evidence>
<dbReference type="Gene3D" id="3.20.20.80">
    <property type="entry name" value="Glycosidases"/>
    <property type="match status" value="1"/>
</dbReference>
<dbReference type="SUPFAM" id="SSF51445">
    <property type="entry name" value="(Trans)glycosidases"/>
    <property type="match status" value="1"/>
</dbReference>
<dbReference type="AlphaFoldDB" id="A0A0P6YYU5"/>
<dbReference type="PANTHER" id="PTHR31297">
    <property type="entry name" value="GLUCAN ENDO-1,6-BETA-GLUCOSIDASE B"/>
    <property type="match status" value="1"/>
</dbReference>
<evidence type="ECO:0000256" key="4">
    <source>
        <dbReference type="ARBA" id="ARBA00023277"/>
    </source>
</evidence>
<reference evidence="9 10" key="1">
    <citation type="submission" date="2015-07" db="EMBL/GenBank/DDBJ databases">
        <title>Whole genome sequence of Herpetosiphon geysericola DSM 7119.</title>
        <authorList>
            <person name="Hemp J."/>
            <person name="Ward L.M."/>
            <person name="Pace L.A."/>
            <person name="Fischer W.W."/>
        </authorList>
    </citation>
    <scope>NUCLEOTIDE SEQUENCE [LARGE SCALE GENOMIC DNA]</scope>
    <source>
        <strain evidence="9 10">DSM 7119</strain>
    </source>
</reference>